<keyword evidence="1" id="KW-0678">Repressor</keyword>
<accession>A0A8U0HTV1</accession>
<dbReference type="RefSeq" id="WP_248650530.1">
    <property type="nucleotide sequence ID" value="NZ_CP096659.1"/>
</dbReference>
<organism evidence="7 8">
    <name type="scientific">Halorussus limi</name>
    <dbReference type="NCBI Taxonomy" id="2938695"/>
    <lineage>
        <taxon>Archaea</taxon>
        <taxon>Methanobacteriati</taxon>
        <taxon>Methanobacteriota</taxon>
        <taxon>Stenosarchaea group</taxon>
        <taxon>Halobacteria</taxon>
        <taxon>Halobacteriales</taxon>
        <taxon>Haladaptataceae</taxon>
        <taxon>Halorussus</taxon>
    </lineage>
</organism>
<dbReference type="PANTHER" id="PTHR30055">
    <property type="entry name" value="HTH-TYPE TRANSCRIPTIONAL REGULATOR RUTR"/>
    <property type="match status" value="1"/>
</dbReference>
<dbReference type="GeneID" id="72183550"/>
<dbReference type="PROSITE" id="PS01081">
    <property type="entry name" value="HTH_TETR_1"/>
    <property type="match status" value="1"/>
</dbReference>
<sequence length="193" mass="22098">MDAETSEQMMDATYRALCEHGYADLTMQRIADESSVSKATFHYHFDTKEELLNAFLDHLIEEFERRLACEASDPRERLDAFLDAIFTPAEDTDVSPIPLMELKSQAPYHDAYRERFVEMDDRLREVVATAVRDGIESGQFDDADPEEVAQFIVTAINGAHIREVALGEDPNETRRLVEEYLERRLGYTSEVVA</sequence>
<gene>
    <name evidence="7" type="ORF">M0R89_00085</name>
</gene>
<keyword evidence="3 5" id="KW-0238">DNA-binding</keyword>
<evidence type="ECO:0000259" key="6">
    <source>
        <dbReference type="PROSITE" id="PS50977"/>
    </source>
</evidence>
<dbReference type="InterPro" id="IPR036271">
    <property type="entry name" value="Tet_transcr_reg_TetR-rel_C_sf"/>
</dbReference>
<feature type="domain" description="HTH tetR-type" evidence="6">
    <location>
        <begin position="3"/>
        <end position="63"/>
    </location>
</feature>
<dbReference type="InterPro" id="IPR009057">
    <property type="entry name" value="Homeodomain-like_sf"/>
</dbReference>
<proteinExistence type="predicted"/>
<dbReference type="SUPFAM" id="SSF48498">
    <property type="entry name" value="Tetracyclin repressor-like, C-terminal domain"/>
    <property type="match status" value="1"/>
</dbReference>
<dbReference type="InterPro" id="IPR023772">
    <property type="entry name" value="DNA-bd_HTH_TetR-type_CS"/>
</dbReference>
<dbReference type="InterPro" id="IPR050109">
    <property type="entry name" value="HTH-type_TetR-like_transc_reg"/>
</dbReference>
<keyword evidence="2" id="KW-0805">Transcription regulation</keyword>
<dbReference type="PROSITE" id="PS50977">
    <property type="entry name" value="HTH_TETR_2"/>
    <property type="match status" value="1"/>
</dbReference>
<keyword evidence="8" id="KW-1185">Reference proteome</keyword>
<evidence type="ECO:0000256" key="3">
    <source>
        <dbReference type="ARBA" id="ARBA00023125"/>
    </source>
</evidence>
<evidence type="ECO:0000256" key="1">
    <source>
        <dbReference type="ARBA" id="ARBA00022491"/>
    </source>
</evidence>
<evidence type="ECO:0000256" key="2">
    <source>
        <dbReference type="ARBA" id="ARBA00023015"/>
    </source>
</evidence>
<dbReference type="Pfam" id="PF13977">
    <property type="entry name" value="TetR_C_6"/>
    <property type="match status" value="1"/>
</dbReference>
<evidence type="ECO:0000313" key="8">
    <source>
        <dbReference type="Proteomes" id="UP000830729"/>
    </source>
</evidence>
<evidence type="ECO:0000313" key="7">
    <source>
        <dbReference type="EMBL" id="UPV74485.1"/>
    </source>
</evidence>
<dbReference type="GO" id="GO:0003700">
    <property type="term" value="F:DNA-binding transcription factor activity"/>
    <property type="evidence" value="ECO:0007669"/>
    <property type="project" value="TreeGrafter"/>
</dbReference>
<dbReference type="PANTHER" id="PTHR30055:SF234">
    <property type="entry name" value="HTH-TYPE TRANSCRIPTIONAL REGULATOR BETI"/>
    <property type="match status" value="1"/>
</dbReference>
<evidence type="ECO:0000256" key="4">
    <source>
        <dbReference type="ARBA" id="ARBA00023163"/>
    </source>
</evidence>
<feature type="DNA-binding region" description="H-T-H motif" evidence="5">
    <location>
        <begin position="26"/>
        <end position="45"/>
    </location>
</feature>
<dbReference type="Pfam" id="PF00440">
    <property type="entry name" value="TetR_N"/>
    <property type="match status" value="1"/>
</dbReference>
<name>A0A8U0HTV1_9EURY</name>
<dbReference type="Proteomes" id="UP000830729">
    <property type="component" value="Chromosome"/>
</dbReference>
<reference evidence="7 8" key="1">
    <citation type="submission" date="2022-04" db="EMBL/GenBank/DDBJ databases">
        <title>Diverse halophilic archaea isolated from saline environments.</title>
        <authorList>
            <person name="Cui H.-L."/>
        </authorList>
    </citation>
    <scope>NUCLEOTIDE SEQUENCE [LARGE SCALE GENOMIC DNA]</scope>
    <source>
        <strain evidence="7 8">XZYJT49</strain>
    </source>
</reference>
<dbReference type="InterPro" id="IPR039538">
    <property type="entry name" value="BetI_C"/>
</dbReference>
<dbReference type="Gene3D" id="1.10.357.10">
    <property type="entry name" value="Tetracycline Repressor, domain 2"/>
    <property type="match status" value="1"/>
</dbReference>
<dbReference type="SUPFAM" id="SSF46689">
    <property type="entry name" value="Homeodomain-like"/>
    <property type="match status" value="1"/>
</dbReference>
<protein>
    <submittedName>
        <fullName evidence="7">TetR/AcrR family transcriptional regulator</fullName>
    </submittedName>
</protein>
<dbReference type="EMBL" id="CP096659">
    <property type="protein sequence ID" value="UPV74485.1"/>
    <property type="molecule type" value="Genomic_DNA"/>
</dbReference>
<dbReference type="InterPro" id="IPR001647">
    <property type="entry name" value="HTH_TetR"/>
</dbReference>
<dbReference type="GO" id="GO:0000976">
    <property type="term" value="F:transcription cis-regulatory region binding"/>
    <property type="evidence" value="ECO:0007669"/>
    <property type="project" value="TreeGrafter"/>
</dbReference>
<keyword evidence="4" id="KW-0804">Transcription</keyword>
<dbReference type="AlphaFoldDB" id="A0A8U0HTV1"/>
<dbReference type="KEGG" id="halx:M0R89_00085"/>
<evidence type="ECO:0000256" key="5">
    <source>
        <dbReference type="PROSITE-ProRule" id="PRU00335"/>
    </source>
</evidence>
<dbReference type="PRINTS" id="PR00455">
    <property type="entry name" value="HTHTETR"/>
</dbReference>